<accession>A0A6G1MFY1</accession>
<evidence type="ECO:0000313" key="2">
    <source>
        <dbReference type="Proteomes" id="UP000614610"/>
    </source>
</evidence>
<organism evidence="1 2">
    <name type="scientific">Orbilia oligospora</name>
    <name type="common">Nematode-trapping fungus</name>
    <name type="synonym">Arthrobotrys oligospora</name>
    <dbReference type="NCBI Taxonomy" id="2813651"/>
    <lineage>
        <taxon>Eukaryota</taxon>
        <taxon>Fungi</taxon>
        <taxon>Dikarya</taxon>
        <taxon>Ascomycota</taxon>
        <taxon>Pezizomycotina</taxon>
        <taxon>Orbiliomycetes</taxon>
        <taxon>Orbiliales</taxon>
        <taxon>Orbiliaceae</taxon>
        <taxon>Orbilia</taxon>
    </lineage>
</organism>
<evidence type="ECO:0000313" key="1">
    <source>
        <dbReference type="EMBL" id="KAF3217317.1"/>
    </source>
</evidence>
<dbReference type="AlphaFoldDB" id="A0A6G1MFY1"/>
<gene>
    <name evidence="1" type="ORF">TWF679_002330</name>
</gene>
<name>A0A6G1MFY1_ORBOL</name>
<sequence length="96" mass="11175">MVTSIILSQFYRLSKSFGSKRNMVIPVTDRDLSGIWRDIKNGKGEMIYLKMYSKFKLMRATEEILEYLRTVQLNSIRSDLALGIRFQYPETVESGT</sequence>
<comment type="caution">
    <text evidence="1">The sequence shown here is derived from an EMBL/GenBank/DDBJ whole genome shotgun (WGS) entry which is preliminary data.</text>
</comment>
<dbReference type="EMBL" id="WIWT01000014">
    <property type="protein sequence ID" value="KAF3217317.1"/>
    <property type="molecule type" value="Genomic_DNA"/>
</dbReference>
<reference evidence="1" key="1">
    <citation type="submission" date="2019-06" db="EMBL/GenBank/DDBJ databases">
        <authorList>
            <person name="Palmer J.M."/>
        </authorList>
    </citation>
    <scope>NUCLEOTIDE SEQUENCE</scope>
    <source>
        <strain evidence="1">TWF679</strain>
    </source>
</reference>
<dbReference type="Proteomes" id="UP000614610">
    <property type="component" value="Unassembled WGS sequence"/>
</dbReference>
<protein>
    <submittedName>
        <fullName evidence="1">Uncharacterized protein</fullName>
    </submittedName>
</protein>
<proteinExistence type="predicted"/>